<dbReference type="InterPro" id="IPR055199">
    <property type="entry name" value="Hda_lid"/>
</dbReference>
<dbReference type="PANTHER" id="PTHR30050:SF5">
    <property type="entry name" value="DNAA REGULATORY INACTIVATOR HDA"/>
    <property type="match status" value="1"/>
</dbReference>
<keyword evidence="2" id="KW-0396">Initiation factor</keyword>
<dbReference type="GO" id="GO:0006270">
    <property type="term" value="P:DNA replication initiation"/>
    <property type="evidence" value="ECO:0007669"/>
    <property type="project" value="TreeGrafter"/>
</dbReference>
<dbReference type="GO" id="GO:0003743">
    <property type="term" value="F:translation initiation factor activity"/>
    <property type="evidence" value="ECO:0007669"/>
    <property type="project" value="UniProtKB-KW"/>
</dbReference>
<dbReference type="Gene3D" id="3.40.50.300">
    <property type="entry name" value="P-loop containing nucleotide triphosphate hydrolases"/>
    <property type="match status" value="1"/>
</dbReference>
<gene>
    <name evidence="2" type="ORF">B1A_11258</name>
</gene>
<dbReference type="AlphaFoldDB" id="T1BVB7"/>
<name>T1BVB7_9ZZZZ</name>
<reference evidence="2" key="1">
    <citation type="submission" date="2013-08" db="EMBL/GenBank/DDBJ databases">
        <authorList>
            <person name="Mendez C."/>
            <person name="Richter M."/>
            <person name="Ferrer M."/>
            <person name="Sanchez J."/>
        </authorList>
    </citation>
    <scope>NUCLEOTIDE SEQUENCE</scope>
</reference>
<feature type="non-terminal residue" evidence="2">
    <location>
        <position position="1"/>
    </location>
</feature>
<dbReference type="PANTHER" id="PTHR30050">
    <property type="entry name" value="CHROMOSOMAL REPLICATION INITIATOR PROTEIN DNAA"/>
    <property type="match status" value="1"/>
</dbReference>
<evidence type="ECO:0000313" key="2">
    <source>
        <dbReference type="EMBL" id="EQD57079.1"/>
    </source>
</evidence>
<dbReference type="Pfam" id="PF22688">
    <property type="entry name" value="Hda_lid"/>
    <property type="match status" value="1"/>
</dbReference>
<dbReference type="EMBL" id="AUZX01008042">
    <property type="protein sequence ID" value="EQD57079.1"/>
    <property type="molecule type" value="Genomic_DNA"/>
</dbReference>
<dbReference type="GO" id="GO:0032297">
    <property type="term" value="P:negative regulation of DNA-templated DNA replication initiation"/>
    <property type="evidence" value="ECO:0007669"/>
    <property type="project" value="TreeGrafter"/>
</dbReference>
<feature type="domain" description="Hda lid" evidence="1">
    <location>
        <begin position="142"/>
        <end position="204"/>
    </location>
</feature>
<proteinExistence type="predicted"/>
<dbReference type="InterPro" id="IPR027417">
    <property type="entry name" value="P-loop_NTPase"/>
</dbReference>
<evidence type="ECO:0000259" key="1">
    <source>
        <dbReference type="Pfam" id="PF22688"/>
    </source>
</evidence>
<reference evidence="2" key="2">
    <citation type="journal article" date="2014" name="ISME J.">
        <title>Microbial stratification in low pH oxic and suboxic macroscopic growths along an acid mine drainage.</title>
        <authorList>
            <person name="Mendez-Garcia C."/>
            <person name="Mesa V."/>
            <person name="Sprenger R.R."/>
            <person name="Richter M."/>
            <person name="Diez M.S."/>
            <person name="Solano J."/>
            <person name="Bargiela R."/>
            <person name="Golyshina O.V."/>
            <person name="Manteca A."/>
            <person name="Ramos J.L."/>
            <person name="Gallego J.R."/>
            <person name="Llorente I."/>
            <person name="Martins Dos Santos V.A."/>
            <person name="Jensen O.N."/>
            <person name="Pelaez A.I."/>
            <person name="Sanchez J."/>
            <person name="Ferrer M."/>
        </authorList>
    </citation>
    <scope>NUCLEOTIDE SEQUENCE</scope>
</reference>
<keyword evidence="2" id="KW-0648">Protein biosynthesis</keyword>
<dbReference type="Gene3D" id="1.10.8.60">
    <property type="match status" value="1"/>
</dbReference>
<organism evidence="2">
    <name type="scientific">mine drainage metagenome</name>
    <dbReference type="NCBI Taxonomy" id="410659"/>
    <lineage>
        <taxon>unclassified sequences</taxon>
        <taxon>metagenomes</taxon>
        <taxon>ecological metagenomes</taxon>
    </lineage>
</organism>
<comment type="caution">
    <text evidence="2">The sequence shown here is derived from an EMBL/GenBank/DDBJ whole genome shotgun (WGS) entry which is preliminary data.</text>
</comment>
<sequence length="213" mass="22831">ARNGEALAHARRAAAGQGGVTWLAGPSGAGKTHLLQAVCAAAALARRSGYLPLRQLSELGVEVLAGLPQLECLAIDDVDAVIGRGEWERALFTLVREFAERDRGAGARLGRAAGAGRLGAGGPGSRCAAAAVFQLRVLDEPEQREALRLRARLRGLELPPETARWLQRRFPRDMHTLYQLLDTLDEAALAAQRRLTVPFIRAVLAAPRRAEPG</sequence>
<accession>T1BVB7</accession>
<dbReference type="SUPFAM" id="SSF52540">
    <property type="entry name" value="P-loop containing nucleoside triphosphate hydrolases"/>
    <property type="match status" value="1"/>
</dbReference>
<protein>
    <submittedName>
        <fullName evidence="2">DNA replication initiation factor</fullName>
    </submittedName>
</protein>